<dbReference type="CDD" id="cd18081">
    <property type="entry name" value="RlmH-like"/>
    <property type="match status" value="1"/>
</dbReference>
<dbReference type="EMBL" id="BAABFL010000466">
    <property type="protein sequence ID" value="GAA4651955.1"/>
    <property type="molecule type" value="Genomic_DNA"/>
</dbReference>
<dbReference type="EC" id="2.1.1.177" evidence="5"/>
<evidence type="ECO:0000256" key="5">
    <source>
        <dbReference type="HAMAP-Rule" id="MF_00658"/>
    </source>
</evidence>
<evidence type="ECO:0000256" key="3">
    <source>
        <dbReference type="ARBA" id="ARBA00022691"/>
    </source>
</evidence>
<dbReference type="PANTHER" id="PTHR33603:SF1">
    <property type="entry name" value="RIBOSOMAL RNA LARGE SUBUNIT METHYLTRANSFERASE H"/>
    <property type="match status" value="1"/>
</dbReference>
<dbReference type="HAMAP" id="MF_00658">
    <property type="entry name" value="23SrRNA_methyltr_H"/>
    <property type="match status" value="1"/>
</dbReference>
<proteinExistence type="inferred from homology"/>
<feature type="binding site" evidence="5">
    <location>
        <begin position="123"/>
        <end position="128"/>
    </location>
    <ligand>
        <name>S-adenosyl-L-methionine</name>
        <dbReference type="ChEBI" id="CHEBI:59789"/>
    </ligand>
</feature>
<evidence type="ECO:0000313" key="7">
    <source>
        <dbReference type="Proteomes" id="UP001500604"/>
    </source>
</evidence>
<dbReference type="InterPro" id="IPR029026">
    <property type="entry name" value="tRNA_m1G_MTases_N"/>
</dbReference>
<dbReference type="SUPFAM" id="SSF75217">
    <property type="entry name" value="alpha/beta knot"/>
    <property type="match status" value="1"/>
</dbReference>
<evidence type="ECO:0000256" key="1">
    <source>
        <dbReference type="ARBA" id="ARBA00022603"/>
    </source>
</evidence>
<name>A0ABP8V9K8_9GAMM</name>
<comment type="subcellular location">
    <subcellularLocation>
        <location evidence="5">Cytoplasm</location>
    </subcellularLocation>
</comment>
<keyword evidence="5" id="KW-0963">Cytoplasm</keyword>
<keyword evidence="3 5" id="KW-0949">S-adenosyl-L-methionine</keyword>
<comment type="similarity">
    <text evidence="4 5">Belongs to the RNA methyltransferase RlmH family.</text>
</comment>
<feature type="binding site" evidence="5">
    <location>
        <position position="104"/>
    </location>
    <ligand>
        <name>S-adenosyl-L-methionine</name>
        <dbReference type="ChEBI" id="CHEBI:59789"/>
    </ligand>
</feature>
<comment type="function">
    <text evidence="5">Specifically methylates the pseudouridine at position 1915 (m3Psi1915) in 23S rRNA.</text>
</comment>
<accession>A0ABP8V9K8</accession>
<dbReference type="Gene3D" id="3.40.1280.10">
    <property type="match status" value="1"/>
</dbReference>
<keyword evidence="7" id="KW-1185">Reference proteome</keyword>
<comment type="caution">
    <text evidence="5">Lacks conserved residue(s) required for the propagation of feature annotation.</text>
</comment>
<protein>
    <recommendedName>
        <fullName evidence="5">Ribosomal RNA large subunit methyltransferase H</fullName>
        <ecNumber evidence="5">2.1.1.177</ecNumber>
    </recommendedName>
    <alternativeName>
        <fullName evidence="5">23S rRNA (pseudouridine1915-N3)-methyltransferase</fullName>
    </alternativeName>
    <alternativeName>
        <fullName evidence="5">23S rRNA m3Psi1915 methyltransferase</fullName>
    </alternativeName>
    <alternativeName>
        <fullName evidence="5">rRNA (pseudouridine-N3-)-methyltransferase RlmH</fullName>
    </alternativeName>
</protein>
<comment type="subunit">
    <text evidence="5">Homodimer.</text>
</comment>
<keyword evidence="1 5" id="KW-0489">Methyltransferase</keyword>
<dbReference type="Proteomes" id="UP001500604">
    <property type="component" value="Unassembled WGS sequence"/>
</dbReference>
<keyword evidence="5" id="KW-0698">rRNA processing</keyword>
<organism evidence="6 7">
    <name type="scientific">Kistimonas scapharcae</name>
    <dbReference type="NCBI Taxonomy" id="1036133"/>
    <lineage>
        <taxon>Bacteria</taxon>
        <taxon>Pseudomonadati</taxon>
        <taxon>Pseudomonadota</taxon>
        <taxon>Gammaproteobacteria</taxon>
        <taxon>Oceanospirillales</taxon>
        <taxon>Endozoicomonadaceae</taxon>
        <taxon>Kistimonas</taxon>
    </lineage>
</organism>
<dbReference type="NCBIfam" id="NF000986">
    <property type="entry name" value="PRK00103.1-4"/>
    <property type="match status" value="1"/>
</dbReference>
<dbReference type="InterPro" id="IPR003742">
    <property type="entry name" value="RlmH-like"/>
</dbReference>
<dbReference type="Pfam" id="PF02590">
    <property type="entry name" value="SPOUT_MTase"/>
    <property type="match status" value="1"/>
</dbReference>
<gene>
    <name evidence="5 6" type="primary">rlmH</name>
    <name evidence="6" type="ORF">GCM10023116_42390</name>
</gene>
<reference evidence="7" key="1">
    <citation type="journal article" date="2019" name="Int. J. Syst. Evol. Microbiol.">
        <title>The Global Catalogue of Microorganisms (GCM) 10K type strain sequencing project: providing services to taxonomists for standard genome sequencing and annotation.</title>
        <authorList>
            <consortium name="The Broad Institute Genomics Platform"/>
            <consortium name="The Broad Institute Genome Sequencing Center for Infectious Disease"/>
            <person name="Wu L."/>
            <person name="Ma J."/>
        </authorList>
    </citation>
    <scope>NUCLEOTIDE SEQUENCE [LARGE SCALE GENOMIC DNA]</scope>
    <source>
        <strain evidence="7">JCM 17805</strain>
    </source>
</reference>
<comment type="catalytic activity">
    <reaction evidence="5">
        <text>pseudouridine(1915) in 23S rRNA + S-adenosyl-L-methionine = N(3)-methylpseudouridine(1915) in 23S rRNA + S-adenosyl-L-homocysteine + H(+)</text>
        <dbReference type="Rhea" id="RHEA:42752"/>
        <dbReference type="Rhea" id="RHEA-COMP:10221"/>
        <dbReference type="Rhea" id="RHEA-COMP:10222"/>
        <dbReference type="ChEBI" id="CHEBI:15378"/>
        <dbReference type="ChEBI" id="CHEBI:57856"/>
        <dbReference type="ChEBI" id="CHEBI:59789"/>
        <dbReference type="ChEBI" id="CHEBI:65314"/>
        <dbReference type="ChEBI" id="CHEBI:74486"/>
        <dbReference type="EC" id="2.1.1.177"/>
    </reaction>
</comment>
<dbReference type="RefSeq" id="WP_345198430.1">
    <property type="nucleotide sequence ID" value="NZ_BAABFL010000466.1"/>
</dbReference>
<keyword evidence="2 5" id="KW-0808">Transferase</keyword>
<evidence type="ECO:0000256" key="2">
    <source>
        <dbReference type="ARBA" id="ARBA00022679"/>
    </source>
</evidence>
<dbReference type="NCBIfam" id="TIGR00246">
    <property type="entry name" value="tRNA_RlmH_YbeA"/>
    <property type="match status" value="1"/>
</dbReference>
<evidence type="ECO:0000256" key="4">
    <source>
        <dbReference type="ARBA" id="ARBA00038303"/>
    </source>
</evidence>
<dbReference type="InterPro" id="IPR029028">
    <property type="entry name" value="Alpha/beta_knot_MTases"/>
</dbReference>
<dbReference type="PANTHER" id="PTHR33603">
    <property type="entry name" value="METHYLTRANSFERASE"/>
    <property type="match status" value="1"/>
</dbReference>
<sequence>MRIRLIAVGQKMPGWVTEGYSEYARRLPADFSLELREIPLGKRTRGADIARMQRKEGDQMLAAIDSRDKVIAMEVNGKNWSTEKLADQLGGWHDLGENVSLLVGGPEGMLPEVSARADLRWSLSSLTLPHPLVRVLIAEQLYRAWSILNNHPYHR</sequence>
<dbReference type="PIRSF" id="PIRSF004505">
    <property type="entry name" value="MT_bac"/>
    <property type="match status" value="1"/>
</dbReference>
<evidence type="ECO:0000313" key="6">
    <source>
        <dbReference type="EMBL" id="GAA4651955.1"/>
    </source>
</evidence>
<comment type="caution">
    <text evidence="6">The sequence shown here is derived from an EMBL/GenBank/DDBJ whole genome shotgun (WGS) entry which is preliminary data.</text>
</comment>